<dbReference type="GO" id="GO:0000463">
    <property type="term" value="P:maturation of LSU-rRNA from tricistronic rRNA transcript (SSU-rRNA, 5.8S rRNA, LSU-rRNA)"/>
    <property type="evidence" value="ECO:0007669"/>
    <property type="project" value="TreeGrafter"/>
</dbReference>
<evidence type="ECO:0000256" key="4">
    <source>
        <dbReference type="ARBA" id="ARBA00023242"/>
    </source>
</evidence>
<dbReference type="InterPro" id="IPR007109">
    <property type="entry name" value="Brix"/>
</dbReference>
<dbReference type="Pfam" id="PF04427">
    <property type="entry name" value="Brix"/>
    <property type="match status" value="1"/>
</dbReference>
<feature type="region of interest" description="Disordered" evidence="7">
    <location>
        <begin position="182"/>
        <end position="244"/>
    </location>
</feature>
<comment type="similarity">
    <text evidence="2 6">Belongs to the RPF2 family.</text>
</comment>
<sequence>MGGGLLPTPPVRQRFRPPFGLQPKNLQRVDGPTLEKPLFPAAGPALRHPNYHDKAERRESFATMYNEEEDHDFRSETVDRNGNILPHDIEPEEPYRKDITDTYQASWNQPSIIGGPPQSLLKMPLIPLAQAPHVYRGFYDDESFCDSSSNFLDAQQKEKLPAWIREGLEKVQKEKMKQIQKEEEEKFAKEQEKMKKKNGKCKFESESEEEVDEDDKESKSKKSTPERLNQKAETDSSSDEEIQDEEEMRAILIARLRTWLTEILMTVTKSEIERIADEIYKKKKKKAQTAQSSASLATMLNLGIYGTDEEDESKTETDNDTSTDFSDDDENNNLYSPSNGLADEQGKNVSPSAMGSMDNDPFKRPLLPPRVVKTTSSAVDATTVSLSKSEPENPNKEQNLNPDKEHKSNSRDKTHRSASKSKGKDKKSSSSFSDDIKEKRRSRWDDGASINSSDSNNKNKDSKIEIDKDKSDRSRDDKDRYRYSPKKKSRSPSRNRGDDRHNKSKKKIDDEKKKRRRSRSPWGRVNGYCKTSQVKPKTQRGKRRLAEKAPKLIENDKSTIFVRGGHTSNQVTTCLKDLYQIKKSNATLLKHNNPYHPFEDETPVERFMQKYDCSLFSFGSHSKKRPHNLTLGRAYDGHILDIFEFGIENFKSLTDFKGVTAPLSVKPCLTFTGDAFHMDETMKKLKNLFIDFFRCESPENIRLQGLEYLISFTALPDRILMRSYKILMKKSGTRVPRVELEEMGPSLDLIPRRNKLSSDDLFKHATRQPKALKPKKVKNVSHDVFGTRLARVHVKQQNLKTLQTRKMKGLKRSFESKYGPVAKKRRGTTAGAQNAS</sequence>
<evidence type="ECO:0000256" key="2">
    <source>
        <dbReference type="ARBA" id="ARBA00010782"/>
    </source>
</evidence>
<feature type="compositionally biased region" description="Basic and acidic residues" evidence="7">
    <location>
        <begin position="182"/>
        <end position="193"/>
    </location>
</feature>
<feature type="compositionally biased region" description="Basic and acidic residues" evidence="7">
    <location>
        <begin position="434"/>
        <end position="446"/>
    </location>
</feature>
<comment type="subcellular location">
    <subcellularLocation>
        <location evidence="1 6">Nucleus</location>
        <location evidence="1 6">Nucleolus</location>
    </subcellularLocation>
</comment>
<dbReference type="GO" id="GO:0019843">
    <property type="term" value="F:rRNA binding"/>
    <property type="evidence" value="ECO:0007669"/>
    <property type="project" value="UniProtKB-UniRule"/>
</dbReference>
<accession>A0A915IW22</accession>
<evidence type="ECO:0000313" key="9">
    <source>
        <dbReference type="Proteomes" id="UP000887565"/>
    </source>
</evidence>
<dbReference type="GO" id="GO:0000027">
    <property type="term" value="P:ribosomal large subunit assembly"/>
    <property type="evidence" value="ECO:0007669"/>
    <property type="project" value="InterPro"/>
</dbReference>
<evidence type="ECO:0000259" key="8">
    <source>
        <dbReference type="PROSITE" id="PS50833"/>
    </source>
</evidence>
<feature type="compositionally biased region" description="Basic and acidic residues" evidence="7">
    <location>
        <begin position="216"/>
        <end position="234"/>
    </location>
</feature>
<dbReference type="PROSITE" id="PS50833">
    <property type="entry name" value="BRIX"/>
    <property type="match status" value="1"/>
</dbReference>
<evidence type="ECO:0000313" key="10">
    <source>
        <dbReference type="WBParaSite" id="nRc.2.0.1.t17991-RA"/>
    </source>
</evidence>
<dbReference type="GO" id="GO:0005730">
    <property type="term" value="C:nucleolus"/>
    <property type="evidence" value="ECO:0007669"/>
    <property type="project" value="UniProtKB-SubCell"/>
</dbReference>
<feature type="compositionally biased region" description="Basic and acidic residues" evidence="7">
    <location>
        <begin position="457"/>
        <end position="482"/>
    </location>
</feature>
<feature type="region of interest" description="Disordered" evidence="7">
    <location>
        <begin position="812"/>
        <end position="836"/>
    </location>
</feature>
<evidence type="ECO:0000256" key="3">
    <source>
        <dbReference type="ARBA" id="ARBA00020387"/>
    </source>
</evidence>
<feature type="compositionally biased region" description="Basic and acidic residues" evidence="7">
    <location>
        <begin position="402"/>
        <end position="412"/>
    </location>
</feature>
<feature type="domain" description="Brix" evidence="8">
    <location>
        <begin position="557"/>
        <end position="760"/>
    </location>
</feature>
<evidence type="ECO:0000256" key="1">
    <source>
        <dbReference type="ARBA" id="ARBA00004604"/>
    </source>
</evidence>
<organism evidence="9 10">
    <name type="scientific">Romanomermis culicivorax</name>
    <name type="common">Nematode worm</name>
    <dbReference type="NCBI Taxonomy" id="13658"/>
    <lineage>
        <taxon>Eukaryota</taxon>
        <taxon>Metazoa</taxon>
        <taxon>Ecdysozoa</taxon>
        <taxon>Nematoda</taxon>
        <taxon>Enoplea</taxon>
        <taxon>Dorylaimia</taxon>
        <taxon>Mermithida</taxon>
        <taxon>Mermithoidea</taxon>
        <taxon>Mermithidae</taxon>
        <taxon>Romanomermis</taxon>
    </lineage>
</organism>
<dbReference type="AlphaFoldDB" id="A0A915IW22"/>
<evidence type="ECO:0000256" key="6">
    <source>
        <dbReference type="RuleBase" id="RU367086"/>
    </source>
</evidence>
<dbReference type="WBParaSite" id="nRc.2.0.1.t17991-RA">
    <property type="protein sequence ID" value="nRc.2.0.1.t17991-RA"/>
    <property type="gene ID" value="nRc.2.0.1.g17991"/>
</dbReference>
<evidence type="ECO:0000256" key="7">
    <source>
        <dbReference type="SAM" id="MobiDB-lite"/>
    </source>
</evidence>
<dbReference type="Pfam" id="PF15996">
    <property type="entry name" value="PNISR"/>
    <property type="match status" value="1"/>
</dbReference>
<proteinExistence type="inferred from homology"/>
<feature type="compositionally biased region" description="Basic and acidic residues" evidence="7">
    <location>
        <begin position="495"/>
        <end position="512"/>
    </location>
</feature>
<dbReference type="PANTHER" id="PTHR12728:SF0">
    <property type="entry name" value="RIBOSOME PRODUCTION FACTOR 2 HOMOLOG"/>
    <property type="match status" value="1"/>
</dbReference>
<feature type="compositionally biased region" description="Basic residues" evidence="7">
    <location>
        <begin position="483"/>
        <end position="493"/>
    </location>
</feature>
<feature type="region of interest" description="Disordered" evidence="7">
    <location>
        <begin position="303"/>
        <end position="546"/>
    </location>
</feature>
<feature type="compositionally biased region" description="Acidic residues" evidence="7">
    <location>
        <begin position="307"/>
        <end position="331"/>
    </location>
</feature>
<feature type="compositionally biased region" description="Acidic residues" evidence="7">
    <location>
        <begin position="206"/>
        <end position="215"/>
    </location>
</feature>
<evidence type="ECO:0000256" key="5">
    <source>
        <dbReference type="ARBA" id="ARBA00030889"/>
    </source>
</evidence>
<dbReference type="InterPro" id="IPR031937">
    <property type="entry name" value="PNISR"/>
</dbReference>
<keyword evidence="9" id="KW-1185">Reference proteome</keyword>
<dbReference type="Proteomes" id="UP000887565">
    <property type="component" value="Unplaced"/>
</dbReference>
<keyword evidence="4 6" id="KW-0539">Nucleus</keyword>
<feature type="compositionally biased region" description="Basic and acidic residues" evidence="7">
    <location>
        <begin position="87"/>
        <end position="96"/>
    </location>
</feature>
<name>A0A915IW22_ROMCU</name>
<dbReference type="SMART" id="SM00879">
    <property type="entry name" value="Brix"/>
    <property type="match status" value="1"/>
</dbReference>
<reference evidence="10" key="1">
    <citation type="submission" date="2022-11" db="UniProtKB">
        <authorList>
            <consortium name="WormBaseParasite"/>
        </authorList>
    </citation>
    <scope>IDENTIFICATION</scope>
</reference>
<feature type="compositionally biased region" description="Basic residues" evidence="7">
    <location>
        <begin position="413"/>
        <end position="425"/>
    </location>
</feature>
<dbReference type="InterPro" id="IPR039770">
    <property type="entry name" value="Rpf2"/>
</dbReference>
<feature type="compositionally biased region" description="Low complexity" evidence="7">
    <location>
        <begin position="371"/>
        <end position="387"/>
    </location>
</feature>
<feature type="region of interest" description="Disordered" evidence="7">
    <location>
        <begin position="1"/>
        <end position="52"/>
    </location>
</feature>
<feature type="region of interest" description="Disordered" evidence="7">
    <location>
        <begin position="68"/>
        <end position="96"/>
    </location>
</feature>
<dbReference type="PANTHER" id="PTHR12728">
    <property type="entry name" value="BRIX DOMAIN CONTAINING PROTEIN"/>
    <property type="match status" value="1"/>
</dbReference>
<protein>
    <recommendedName>
        <fullName evidence="3 6">Ribosome production factor 2 homolog</fullName>
    </recommendedName>
    <alternativeName>
        <fullName evidence="5 6">Ribosome biogenesis protein RPF2 homolog</fullName>
    </alternativeName>
</protein>